<evidence type="ECO:0000313" key="3">
    <source>
        <dbReference type="Proteomes" id="UP000694554"/>
    </source>
</evidence>
<dbReference type="GeneTree" id="ENSGT00390000014721"/>
<dbReference type="AlphaFoldDB" id="A0A8C9CQT1"/>
<name>A0A8C9CQT1_PHOSS</name>
<evidence type="ECO:0000256" key="1">
    <source>
        <dbReference type="SAM" id="MobiDB-lite"/>
    </source>
</evidence>
<dbReference type="Ensembl" id="ENSPSNT00000027267.1">
    <property type="protein sequence ID" value="ENSPSNP00000024236.1"/>
    <property type="gene ID" value="ENSPSNG00000017667.1"/>
</dbReference>
<evidence type="ECO:0008006" key="4">
    <source>
        <dbReference type="Google" id="ProtNLM"/>
    </source>
</evidence>
<feature type="region of interest" description="Disordered" evidence="1">
    <location>
        <begin position="153"/>
        <end position="237"/>
    </location>
</feature>
<keyword evidence="3" id="KW-1185">Reference proteome</keyword>
<gene>
    <name evidence="2" type="primary">BACC1</name>
</gene>
<organism evidence="2 3">
    <name type="scientific">Phocoena sinus</name>
    <name type="common">Vaquita</name>
    <dbReference type="NCBI Taxonomy" id="42100"/>
    <lineage>
        <taxon>Eukaryota</taxon>
        <taxon>Metazoa</taxon>
        <taxon>Chordata</taxon>
        <taxon>Craniata</taxon>
        <taxon>Vertebrata</taxon>
        <taxon>Euteleostomi</taxon>
        <taxon>Mammalia</taxon>
        <taxon>Eutheria</taxon>
        <taxon>Laurasiatheria</taxon>
        <taxon>Artiodactyla</taxon>
        <taxon>Whippomorpha</taxon>
        <taxon>Cetacea</taxon>
        <taxon>Odontoceti</taxon>
        <taxon>Phocoenidae</taxon>
        <taxon>Phocoena</taxon>
    </lineage>
</organism>
<accession>A0A8C9CQT1</accession>
<reference evidence="2" key="1">
    <citation type="submission" date="2019-08" db="EMBL/GenBank/DDBJ databases">
        <title>Phocoena sinus (Vaquita) genome, mPhoSin1, primary haplotype.</title>
        <authorList>
            <person name="Morin P."/>
            <person name="Mountcastle J."/>
            <person name="Fungtammasan C."/>
            <person name="Rhie A."/>
            <person name="Rojas-Bracho L."/>
            <person name="Smith C.R."/>
            <person name="Taylor B.L."/>
            <person name="Gulland F.M.D."/>
            <person name="Musser W."/>
            <person name="Houck M."/>
            <person name="Haase B."/>
            <person name="Paez S."/>
            <person name="Howe K."/>
            <person name="Torrance J."/>
            <person name="Formenti G."/>
            <person name="Phillippy A."/>
            <person name="Ryder O."/>
            <person name="Jarvis E.D."/>
            <person name="Fedrigo O."/>
        </authorList>
    </citation>
    <scope>NUCLEOTIDE SEQUENCE [LARGE SCALE GENOMIC DNA]</scope>
</reference>
<reference evidence="2" key="3">
    <citation type="submission" date="2025-09" db="UniProtKB">
        <authorList>
            <consortium name="Ensembl"/>
        </authorList>
    </citation>
    <scope>IDENTIFICATION</scope>
</reference>
<evidence type="ECO:0000313" key="2">
    <source>
        <dbReference type="Ensembl" id="ENSPSNP00000024236.1"/>
    </source>
</evidence>
<dbReference type="Proteomes" id="UP000694554">
    <property type="component" value="Chromosome 20"/>
</dbReference>
<proteinExistence type="predicted"/>
<reference evidence="2" key="2">
    <citation type="submission" date="2025-08" db="UniProtKB">
        <authorList>
            <consortium name="Ensembl"/>
        </authorList>
    </citation>
    <scope>IDENTIFICATION</scope>
</reference>
<dbReference type="GO" id="GO:0071339">
    <property type="term" value="C:MLL1 complex"/>
    <property type="evidence" value="ECO:0007669"/>
    <property type="project" value="TreeGrafter"/>
</dbReference>
<dbReference type="PANTHER" id="PTHR21397:SF2">
    <property type="entry name" value="CHROMATIN COMPLEXES SUBUNIT BAP18"/>
    <property type="match status" value="1"/>
</dbReference>
<dbReference type="GO" id="GO:0016589">
    <property type="term" value="C:NURF complex"/>
    <property type="evidence" value="ECO:0007669"/>
    <property type="project" value="TreeGrafter"/>
</dbReference>
<dbReference type="PANTHER" id="PTHR21397">
    <property type="entry name" value="CHROMATIN COMPLEXES SUBUNIT BAP18-RELATED"/>
    <property type="match status" value="1"/>
</dbReference>
<sequence length="237" mass="25258">EVPGYLYRSFETLLWCFQGYYDSELVDQDLLISLNLPVGHPGLPGSLPHSYISPRRELEDGPFPLSVGLHSSGSICPKWLQGFRKTRTLAKSRGPHLDSYEAAPQCSFGVAHCPCPHLPASPSLSDDSLPSLLSLLFRAQIKATVKRKVYEDSGIPLPADSPKKGPKKVASGVLSPPPAAPPPSSSSAPEAGGPPIKKQKADVTLSALNDSDANSDLVDIEGLGETPPAKKLNFDQA</sequence>
<protein>
    <recommendedName>
        <fullName evidence="4">BPTF associated protein of 18 kDa</fullName>
    </recommendedName>
</protein>
<feature type="compositionally biased region" description="Low complexity" evidence="1">
    <location>
        <begin position="185"/>
        <end position="195"/>
    </location>
</feature>
<feature type="compositionally biased region" description="Pro residues" evidence="1">
    <location>
        <begin position="175"/>
        <end position="184"/>
    </location>
</feature>